<comment type="subcellular location">
    <subcellularLocation>
        <location evidence="1">Membrane</location>
        <topology evidence="1">Multi-pass membrane protein</topology>
    </subcellularLocation>
</comment>
<keyword evidence="3 6" id="KW-0812">Transmembrane</keyword>
<evidence type="ECO:0000313" key="7">
    <source>
        <dbReference type="EMBL" id="EED36984.1"/>
    </source>
</evidence>
<dbReference type="GO" id="GO:0055085">
    <property type="term" value="P:transmembrane transport"/>
    <property type="evidence" value="ECO:0007669"/>
    <property type="project" value="TreeGrafter"/>
</dbReference>
<sequence length="356" mass="38664">MSPTPEFTRMPLVIGAFAIAVLLFYVLHPILMPFVVGGLLGYLGDPVVDRLEARGWSRSGGVAAVFVIFILGLSAILAFLIPMLLSQLDQLVRQIPEIYQWLAGDALPWFQSKMSLSPVKLPNIDWEQELAANWQSLGKLITDTLRRLTTSGIDVATILFNIALIPVVAFYLMRDWDRLMEATLDLIPRPWQENLSLMVAEADDVLGAFLRGQFLVMLAQALMYSVGLLIVGLDVAVVLGTAAGLASIIPYAGAVVGVGSSLAVAWFQFGGEWLPLIWVALVFGVGQTIESWFLTPLLVGDRIGLHPVAVIFALMAGGQVAGFTGVLVALPVAAVLLVFTRHAITHYRASDAYHRD</sequence>
<dbReference type="GO" id="GO:0016020">
    <property type="term" value="C:membrane"/>
    <property type="evidence" value="ECO:0007669"/>
    <property type="project" value="UniProtKB-SubCell"/>
</dbReference>
<keyword evidence="8" id="KW-1185">Reference proteome</keyword>
<evidence type="ECO:0000256" key="4">
    <source>
        <dbReference type="ARBA" id="ARBA00022989"/>
    </source>
</evidence>
<dbReference type="EMBL" id="DS999411">
    <property type="protein sequence ID" value="EED36984.1"/>
    <property type="molecule type" value="Genomic_DNA"/>
</dbReference>
<organism evidence="7 8">
    <name type="scientific">Luminiphilus syltensis NOR5-1B</name>
    <dbReference type="NCBI Taxonomy" id="565045"/>
    <lineage>
        <taxon>Bacteria</taxon>
        <taxon>Pseudomonadati</taxon>
        <taxon>Pseudomonadota</taxon>
        <taxon>Gammaproteobacteria</taxon>
        <taxon>Cellvibrionales</taxon>
        <taxon>Halieaceae</taxon>
        <taxon>Luminiphilus</taxon>
    </lineage>
</organism>
<dbReference type="PANTHER" id="PTHR21716">
    <property type="entry name" value="TRANSMEMBRANE PROTEIN"/>
    <property type="match status" value="1"/>
</dbReference>
<evidence type="ECO:0000256" key="6">
    <source>
        <dbReference type="SAM" id="Phobius"/>
    </source>
</evidence>
<dbReference type="HOGENOM" id="CLU_031275_8_0_6"/>
<accession>B8KQC8</accession>
<feature type="transmembrane region" description="Helical" evidence="6">
    <location>
        <begin position="61"/>
        <end position="85"/>
    </location>
</feature>
<feature type="transmembrane region" description="Helical" evidence="6">
    <location>
        <begin position="155"/>
        <end position="173"/>
    </location>
</feature>
<evidence type="ECO:0000256" key="2">
    <source>
        <dbReference type="ARBA" id="ARBA00009773"/>
    </source>
</evidence>
<dbReference type="PANTHER" id="PTHR21716:SF64">
    <property type="entry name" value="AI-2 TRANSPORT PROTEIN TQSA"/>
    <property type="match status" value="1"/>
</dbReference>
<dbReference type="Pfam" id="PF01594">
    <property type="entry name" value="AI-2E_transport"/>
    <property type="match status" value="1"/>
</dbReference>
<keyword evidence="4 6" id="KW-1133">Transmembrane helix</keyword>
<dbReference type="InterPro" id="IPR002549">
    <property type="entry name" value="AI-2E-like"/>
</dbReference>
<evidence type="ECO:0000313" key="8">
    <source>
        <dbReference type="Proteomes" id="UP000004699"/>
    </source>
</evidence>
<feature type="transmembrane region" description="Helical" evidence="6">
    <location>
        <begin position="311"/>
        <end position="339"/>
    </location>
</feature>
<dbReference type="STRING" id="565045.NOR51B_2937"/>
<comment type="similarity">
    <text evidence="2">Belongs to the autoinducer-2 exporter (AI-2E) (TC 2.A.86) family.</text>
</comment>
<evidence type="ECO:0000256" key="5">
    <source>
        <dbReference type="ARBA" id="ARBA00023136"/>
    </source>
</evidence>
<protein>
    <submittedName>
        <fullName evidence="7">Permease</fullName>
    </submittedName>
</protein>
<dbReference type="RefSeq" id="WP_009021725.1">
    <property type="nucleotide sequence ID" value="NZ_DS999411.1"/>
</dbReference>
<feature type="transmembrane region" description="Helical" evidence="6">
    <location>
        <begin position="221"/>
        <end position="242"/>
    </location>
</feature>
<dbReference type="eggNOG" id="COG0628">
    <property type="taxonomic scope" value="Bacteria"/>
</dbReference>
<feature type="transmembrane region" description="Helical" evidence="6">
    <location>
        <begin position="12"/>
        <end position="40"/>
    </location>
</feature>
<evidence type="ECO:0000256" key="1">
    <source>
        <dbReference type="ARBA" id="ARBA00004141"/>
    </source>
</evidence>
<dbReference type="Proteomes" id="UP000004699">
    <property type="component" value="Unassembled WGS sequence"/>
</dbReference>
<dbReference type="AlphaFoldDB" id="B8KQC8"/>
<reference evidence="8" key="1">
    <citation type="journal article" date="2013" name="BMC Microbiol.">
        <title>Taxonomy and evolution of bacteriochlorophyll a-containing members of the OM60/NOR5 clade of marine gammaproteobacteria: description of Luminiphilus syltensis gen. nov., sp. nov., reclassification of Haliea rubra as Pseudohaliea rubra gen. nov., comb. nov., and emendation of Chromatocurvus halotolerans.</title>
        <authorList>
            <person name="Spring S."/>
            <person name="Riedel T."/>
            <person name="Sproer C."/>
            <person name="Yan S."/>
            <person name="Harder J."/>
            <person name="Fuchs B.M."/>
        </authorList>
    </citation>
    <scope>NUCLEOTIDE SEQUENCE [LARGE SCALE GENOMIC DNA]</scope>
    <source>
        <strain evidence="8">NOR51-B</strain>
    </source>
</reference>
<proteinExistence type="inferred from homology"/>
<evidence type="ECO:0000256" key="3">
    <source>
        <dbReference type="ARBA" id="ARBA00022692"/>
    </source>
</evidence>
<keyword evidence="5 6" id="KW-0472">Membrane</keyword>
<name>B8KQC8_9GAMM</name>
<gene>
    <name evidence="7" type="ORF">NOR51B_2937</name>
</gene>
<feature type="transmembrane region" description="Helical" evidence="6">
    <location>
        <begin position="248"/>
        <end position="269"/>
    </location>
</feature>